<name>A0A6I6DD92_9FIRM</name>
<keyword evidence="2" id="KW-1185">Reference proteome</keyword>
<dbReference type="KEGG" id="salq:SYNTR_0005"/>
<dbReference type="RefSeq" id="WP_156202575.1">
    <property type="nucleotide sequence ID" value="NZ_CP046457.1"/>
</dbReference>
<protein>
    <submittedName>
        <fullName evidence="1">Uncharacterized protein</fullName>
    </submittedName>
</protein>
<gene>
    <name evidence="1" type="ORF">SYNTR_0005</name>
</gene>
<reference evidence="2" key="1">
    <citation type="journal article" date="2019" name="Microbiology">
        <title>Complete Genome Sequence of an Uncultured Bacterium of the Candidate Phylum Bipolaricaulota.</title>
        <authorList>
            <person name="Kadnikov V.V."/>
            <person name="Mardanov A.V."/>
            <person name="Beletsky A.V."/>
            <person name="Frank Y.A."/>
            <person name="Karnachuk O.V."/>
            <person name="Ravin N.V."/>
        </authorList>
    </citation>
    <scope>NUCLEOTIDE SEQUENCE [LARGE SCALE GENOMIC DNA]</scope>
</reference>
<sequence length="54" mass="6447">MFSEEFQQTIIKLGEENLEFEELLLIFQTFILRDDINDIMELVEEYKATKNSST</sequence>
<proteinExistence type="predicted"/>
<evidence type="ECO:0000313" key="2">
    <source>
        <dbReference type="Proteomes" id="UP000426444"/>
    </source>
</evidence>
<accession>A0A6I6DD92</accession>
<dbReference type="AlphaFoldDB" id="A0A6I6DD92"/>
<dbReference type="Proteomes" id="UP000426444">
    <property type="component" value="Chromosome"/>
</dbReference>
<evidence type="ECO:0000313" key="1">
    <source>
        <dbReference type="EMBL" id="QGT98598.1"/>
    </source>
</evidence>
<organism evidence="1 2">
    <name type="scientific">Candidatus Syntrophocurvum alkaliphilum</name>
    <dbReference type="NCBI Taxonomy" id="2293317"/>
    <lineage>
        <taxon>Bacteria</taxon>
        <taxon>Bacillati</taxon>
        <taxon>Bacillota</taxon>
        <taxon>Clostridia</taxon>
        <taxon>Eubacteriales</taxon>
        <taxon>Syntrophomonadaceae</taxon>
        <taxon>Candidatus Syntrophocurvum</taxon>
    </lineage>
</organism>
<dbReference type="EMBL" id="CP046457">
    <property type="protein sequence ID" value="QGT98598.1"/>
    <property type="molecule type" value="Genomic_DNA"/>
</dbReference>